<dbReference type="Pfam" id="PF01694">
    <property type="entry name" value="Rhomboid"/>
    <property type="match status" value="1"/>
</dbReference>
<dbReference type="Pfam" id="PF12595">
    <property type="entry name" value="iRhom1-2_N"/>
    <property type="match status" value="1"/>
</dbReference>
<feature type="transmembrane region" description="Helical" evidence="11">
    <location>
        <begin position="837"/>
        <end position="858"/>
    </location>
</feature>
<dbReference type="GeneID" id="116952739"/>
<evidence type="ECO:0000313" key="15">
    <source>
        <dbReference type="Proteomes" id="UP001318040"/>
    </source>
</evidence>
<evidence type="ECO:0000256" key="1">
    <source>
        <dbReference type="ARBA" id="ARBA00002661"/>
    </source>
</evidence>
<feature type="transmembrane region" description="Helical" evidence="11">
    <location>
        <begin position="681"/>
        <end position="705"/>
    </location>
</feature>
<evidence type="ECO:0000256" key="4">
    <source>
        <dbReference type="ARBA" id="ARBA00009045"/>
    </source>
</evidence>
<keyword evidence="6 11" id="KW-0256">Endoplasmic reticulum</keyword>
<sequence length="891" mass="97549">MEIPQQMSGLQRKKPPGLSLNIPPPTQDSPVLPHLNRLGYGQSPGLPLAPSKIFPGLYEFPHPYYQRPPSIGQRIQSGLAEWFGLAQESEAWQQWQRRGLRHCDRRLGKLKAQFRKEMDLHNHDSISLASAETPPPFFVGMQKVYDPLARGRAFRVADDMDSVSVPPTPVSPGAISLASMGSYRSGYSGRGVTPGRTRDSGPKLSLKAAAALLRGHTEWDGKLSKPNPNRRSFAPSILHEDEYLTCIDDLDTAFFNMEHSQGFLEDRPYPGEPKDAQNTADYSVDRGSALTGSALDPAQLESTRQMLPMERGWRKQRESLEGGGSGGIGGGTGGGGGGGTPVQPKVPLRQEVVSVGRPRGQRITPVVRSLVLQDLRPTSGHGDAHGHGYGTGLLGRIAGHASVRRSGSFTSREHEERHHEMEDFEDHRAYFTYWVTFVHVLITVLTVTIYGLAPIGFTQQQTSATILRSKGSYEDVIYDQRQNFWIGPSSEALAHLGAKFVPCMRPDAALGETLARQRAQEALTGCCVRNDGSGCVQTTGDECSKTLENWIKWPESSLLLMEDKRPRTSGAVCGQDPRVCEEPASSLPHEWPDNITEWPICVKKSAGNHTQLPHMDCEVTGRPCCLGTQGRCELTTREHCDFMRGYFHDEASLCSQVTCMQDACGLLPFLSPEAPDQIYRLWLSLFLHAGILHCLVSSALHLTLLRDLEKLAGSLRVLVVYVTSGVTGSIASAVLLPHNAEVGPAGSLGGILACYLVELLQSWRLMARPCVALAKIAALAALLLLLGLLPWVDNVAHVLGFVSALPLAYAVLPYVGWSMSPALRYTHFHNRRRPWKVALALTAALALPAGLAALFYLYPVHCRWCEYFNCAPFSANFCANPELWPLGGTGV</sequence>
<feature type="region of interest" description="Disordered" evidence="12">
    <location>
        <begin position="1"/>
        <end position="31"/>
    </location>
</feature>
<dbReference type="KEGG" id="pmrn:116952739"/>
<evidence type="ECO:0000256" key="10">
    <source>
        <dbReference type="ARBA" id="ARBA00023180"/>
    </source>
</evidence>
<dbReference type="AlphaFoldDB" id="A0AAJ7U4Q3"/>
<evidence type="ECO:0000313" key="16">
    <source>
        <dbReference type="RefSeq" id="XP_032828242.1"/>
    </source>
</evidence>
<gene>
    <name evidence="16" type="primary">LOC116952739</name>
</gene>
<evidence type="ECO:0000256" key="7">
    <source>
        <dbReference type="ARBA" id="ARBA00022989"/>
    </source>
</evidence>
<evidence type="ECO:0000259" key="13">
    <source>
        <dbReference type="Pfam" id="PF01694"/>
    </source>
</evidence>
<dbReference type="Gene3D" id="1.20.1540.10">
    <property type="entry name" value="Rhomboid-like"/>
    <property type="match status" value="1"/>
</dbReference>
<dbReference type="GO" id="GO:0042058">
    <property type="term" value="P:regulation of epidermal growth factor receptor signaling pathway"/>
    <property type="evidence" value="ECO:0007669"/>
    <property type="project" value="UniProtKB-UniRule"/>
</dbReference>
<evidence type="ECO:0000256" key="9">
    <source>
        <dbReference type="ARBA" id="ARBA00023136"/>
    </source>
</evidence>
<feature type="region of interest" description="Disordered" evidence="12">
    <location>
        <begin position="318"/>
        <end position="342"/>
    </location>
</feature>
<comment type="caution">
    <text evidence="11">Lacks conserved residue(s) required for the propagation of feature annotation.</text>
</comment>
<dbReference type="FunFam" id="1.20.1540.10:FF:000025">
    <property type="entry name" value="Putative rhomboid family"/>
    <property type="match status" value="1"/>
</dbReference>
<feature type="transmembrane region" description="Helical" evidence="11">
    <location>
        <begin position="717"/>
        <end position="736"/>
    </location>
</feature>
<feature type="domain" description="Inactive rhomboid protein 1/2 N-terminal" evidence="14">
    <location>
        <begin position="87"/>
        <end position="259"/>
    </location>
</feature>
<evidence type="ECO:0000256" key="2">
    <source>
        <dbReference type="ARBA" id="ARBA00004477"/>
    </source>
</evidence>
<feature type="transmembrane region" description="Helical" evidence="11">
    <location>
        <begin position="772"/>
        <end position="792"/>
    </location>
</feature>
<protein>
    <recommendedName>
        <fullName evidence="11">Inactive rhomboid protein</fullName>
        <shortName evidence="11">iRhom</shortName>
    </recommendedName>
    <alternativeName>
        <fullName evidence="11">Rhomboid family member</fullName>
    </alternativeName>
    <alternativeName>
        <fullName evidence="11">Rhomboid veinlet-like protein</fullName>
    </alternativeName>
</protein>
<evidence type="ECO:0000256" key="3">
    <source>
        <dbReference type="ARBA" id="ARBA00004653"/>
    </source>
</evidence>
<dbReference type="GO" id="GO:0000139">
    <property type="term" value="C:Golgi membrane"/>
    <property type="evidence" value="ECO:0007669"/>
    <property type="project" value="UniProtKB-SubCell"/>
</dbReference>
<keyword evidence="15" id="KW-1185">Reference proteome</keyword>
<evidence type="ECO:0000259" key="14">
    <source>
        <dbReference type="Pfam" id="PF12595"/>
    </source>
</evidence>
<dbReference type="GO" id="GO:0050709">
    <property type="term" value="P:negative regulation of protein secretion"/>
    <property type="evidence" value="ECO:0007669"/>
    <property type="project" value="UniProtKB-UniRule"/>
</dbReference>
<keyword evidence="9 11" id="KW-0472">Membrane</keyword>
<evidence type="ECO:0000256" key="5">
    <source>
        <dbReference type="ARBA" id="ARBA00022692"/>
    </source>
</evidence>
<keyword evidence="10" id="KW-0325">Glycoprotein</keyword>
<comment type="function">
    <text evidence="1 11">Regulates ADAM17 protease, a sheddase of the epidermal growth factor (EGF) receptor ligands and TNF, thereby plays a role in sleep, cell survival, proliferation, migration and inflammation. Does not exhibit any protease activity on its own.</text>
</comment>
<comment type="subcellular location">
    <subcellularLocation>
        <location evidence="2 11">Endoplasmic reticulum membrane</location>
        <topology evidence="2 11">Multi-pass membrane protein</topology>
    </subcellularLocation>
    <subcellularLocation>
        <location evidence="3">Golgi apparatus membrane</location>
        <topology evidence="3">Multi-pass membrane protein</topology>
    </subcellularLocation>
</comment>
<keyword evidence="5 11" id="KW-0812">Transmembrane</keyword>
<evidence type="ECO:0000256" key="12">
    <source>
        <dbReference type="SAM" id="MobiDB-lite"/>
    </source>
</evidence>
<dbReference type="RefSeq" id="XP_032828242.1">
    <property type="nucleotide sequence ID" value="XM_032972351.1"/>
</dbReference>
<evidence type="ECO:0000256" key="11">
    <source>
        <dbReference type="RuleBase" id="RU369051"/>
    </source>
</evidence>
<dbReference type="PANTHER" id="PTHR45965">
    <property type="entry name" value="INACTIVE RHOMBOID PROTEIN"/>
    <property type="match status" value="1"/>
</dbReference>
<feature type="compositionally biased region" description="Gly residues" evidence="12">
    <location>
        <begin position="321"/>
        <end position="340"/>
    </location>
</feature>
<evidence type="ECO:0000256" key="8">
    <source>
        <dbReference type="ARBA" id="ARBA00023034"/>
    </source>
</evidence>
<reference evidence="16" key="1">
    <citation type="submission" date="2025-08" db="UniProtKB">
        <authorList>
            <consortium name="RefSeq"/>
        </authorList>
    </citation>
    <scope>IDENTIFICATION</scope>
    <source>
        <tissue evidence="16">Sperm</tissue>
    </source>
</reference>
<dbReference type="InterPro" id="IPR035952">
    <property type="entry name" value="Rhomboid-like_sf"/>
</dbReference>
<dbReference type="PANTHER" id="PTHR45965:SF4">
    <property type="entry name" value="INACTIVE RHOMBOID PROTEIN 1"/>
    <property type="match status" value="1"/>
</dbReference>
<keyword evidence="7 11" id="KW-1133">Transmembrane helix</keyword>
<accession>A0AAJ7U4Q3</accession>
<dbReference type="SUPFAM" id="SSF144091">
    <property type="entry name" value="Rhomboid-like"/>
    <property type="match status" value="1"/>
</dbReference>
<comment type="similarity">
    <text evidence="4 11">Belongs to the peptidase S54 family.</text>
</comment>
<feature type="transmembrane region" description="Helical" evidence="11">
    <location>
        <begin position="798"/>
        <end position="817"/>
    </location>
</feature>
<name>A0AAJ7U4Q3_PETMA</name>
<keyword evidence="8" id="KW-0333">Golgi apparatus</keyword>
<dbReference type="GO" id="GO:0005789">
    <property type="term" value="C:endoplasmic reticulum membrane"/>
    <property type="evidence" value="ECO:0007669"/>
    <property type="project" value="UniProtKB-SubCell"/>
</dbReference>
<feature type="domain" description="Peptidase S54 rhomboid" evidence="13">
    <location>
        <begin position="676"/>
        <end position="812"/>
    </location>
</feature>
<dbReference type="InterPro" id="IPR051512">
    <property type="entry name" value="Inactive_Rhomboid"/>
</dbReference>
<dbReference type="GO" id="GO:0004252">
    <property type="term" value="F:serine-type endopeptidase activity"/>
    <property type="evidence" value="ECO:0007669"/>
    <property type="project" value="InterPro"/>
</dbReference>
<dbReference type="Proteomes" id="UP001318040">
    <property type="component" value="Chromosome 3"/>
</dbReference>
<proteinExistence type="inferred from homology"/>
<dbReference type="InterPro" id="IPR022241">
    <property type="entry name" value="iRhom1_2_N"/>
</dbReference>
<dbReference type="InterPro" id="IPR022764">
    <property type="entry name" value="Peptidase_S54_rhomboid_dom"/>
</dbReference>
<organism evidence="15 16">
    <name type="scientific">Petromyzon marinus</name>
    <name type="common">Sea lamprey</name>
    <dbReference type="NCBI Taxonomy" id="7757"/>
    <lineage>
        <taxon>Eukaryota</taxon>
        <taxon>Metazoa</taxon>
        <taxon>Chordata</taxon>
        <taxon>Craniata</taxon>
        <taxon>Vertebrata</taxon>
        <taxon>Cyclostomata</taxon>
        <taxon>Hyperoartia</taxon>
        <taxon>Petromyzontiformes</taxon>
        <taxon>Petromyzontidae</taxon>
        <taxon>Petromyzon</taxon>
    </lineage>
</organism>
<feature type="transmembrane region" description="Helical" evidence="11">
    <location>
        <begin position="431"/>
        <end position="453"/>
    </location>
</feature>
<evidence type="ECO:0000256" key="6">
    <source>
        <dbReference type="ARBA" id="ARBA00022824"/>
    </source>
</evidence>